<dbReference type="Gene3D" id="1.10.10.10">
    <property type="entry name" value="Winged helix-like DNA-binding domain superfamily/Winged helix DNA-binding domain"/>
    <property type="match status" value="2"/>
</dbReference>
<proteinExistence type="inferred from homology"/>
<sequence>MTTRIEQKAIIEGLLFVVGDEGLESKQAADILQIEQSQAESIIQEMKQDYQSDERGIEIVEIAGGYQFSTKAKHINYYEKFVESPTTGSLSQAALETLAIIAYKQPITRAEIEDIRGVKTEKPLQTLASKELVKEVGRAEGTGRAILYGTTRDFLEYFGLKTIEDLPHLPDHVEDDSIETEADLFFENFQNAIGPNNEEE</sequence>
<organism evidence="6 7">
    <name type="scientific">Pseudalkalibacillus berkeleyi</name>
    <dbReference type="NCBI Taxonomy" id="1069813"/>
    <lineage>
        <taxon>Bacteria</taxon>
        <taxon>Bacillati</taxon>
        <taxon>Bacillota</taxon>
        <taxon>Bacilli</taxon>
        <taxon>Bacillales</taxon>
        <taxon>Fictibacillaceae</taxon>
        <taxon>Pseudalkalibacillus</taxon>
    </lineage>
</organism>
<comment type="caution">
    <text evidence="6">The sequence shown here is derived from an EMBL/GenBank/DDBJ whole genome shotgun (WGS) entry which is preliminary data.</text>
</comment>
<comment type="subunit">
    <text evidence="5">Homodimer. Homodimerization may be required to stabilize the binding of ScpA to the Smc head domains. Component of a cohesin-like complex composed of ScpA, ScpB and the Smc homodimer, in which ScpA and ScpB bind to the head domain of Smc. The presence of the three proteins is required for the association of the complex with DNA.</text>
</comment>
<name>A0ABS9H1G2_9BACL</name>
<evidence type="ECO:0000256" key="2">
    <source>
        <dbReference type="ARBA" id="ARBA00022618"/>
    </source>
</evidence>
<comment type="similarity">
    <text evidence="5">Belongs to the ScpB family.</text>
</comment>
<dbReference type="SUPFAM" id="SSF46785">
    <property type="entry name" value="Winged helix' DNA-binding domain"/>
    <property type="match status" value="2"/>
</dbReference>
<reference evidence="6 7" key="1">
    <citation type="submission" date="2022-01" db="EMBL/GenBank/DDBJ databases">
        <title>Alkalihalobacillus sp. EGI L200015, a novel bacterium isolated from a salt lake sediment.</title>
        <authorList>
            <person name="Gao L."/>
            <person name="Fang B.-Z."/>
            <person name="Li W.-J."/>
        </authorList>
    </citation>
    <scope>NUCLEOTIDE SEQUENCE [LARGE SCALE GENOMIC DNA]</scope>
    <source>
        <strain evidence="6 7">KCTC 12718</strain>
    </source>
</reference>
<dbReference type="RefSeq" id="WP_236333382.1">
    <property type="nucleotide sequence ID" value="NZ_JAKIJS010000001.1"/>
</dbReference>
<dbReference type="InterPro" id="IPR005234">
    <property type="entry name" value="ScpB_csome_segregation"/>
</dbReference>
<keyword evidence="3 5" id="KW-0159">Chromosome partition</keyword>
<evidence type="ECO:0000256" key="4">
    <source>
        <dbReference type="ARBA" id="ARBA00023306"/>
    </source>
</evidence>
<keyword evidence="4 5" id="KW-0131">Cell cycle</keyword>
<dbReference type="PANTHER" id="PTHR34298:SF2">
    <property type="entry name" value="SEGREGATION AND CONDENSATION PROTEIN B"/>
    <property type="match status" value="1"/>
</dbReference>
<dbReference type="NCBIfam" id="TIGR00281">
    <property type="entry name" value="SMC-Scp complex subunit ScpB"/>
    <property type="match status" value="1"/>
</dbReference>
<gene>
    <name evidence="5 6" type="primary">scpB</name>
    <name evidence="6" type="ORF">L2716_07810</name>
</gene>
<dbReference type="HAMAP" id="MF_01804">
    <property type="entry name" value="ScpB"/>
    <property type="match status" value="1"/>
</dbReference>
<dbReference type="PIRSF" id="PIRSF019345">
    <property type="entry name" value="ScpB"/>
    <property type="match status" value="1"/>
</dbReference>
<keyword evidence="1 5" id="KW-0963">Cytoplasm</keyword>
<dbReference type="PANTHER" id="PTHR34298">
    <property type="entry name" value="SEGREGATION AND CONDENSATION PROTEIN B"/>
    <property type="match status" value="1"/>
</dbReference>
<evidence type="ECO:0000256" key="3">
    <source>
        <dbReference type="ARBA" id="ARBA00022829"/>
    </source>
</evidence>
<evidence type="ECO:0000256" key="5">
    <source>
        <dbReference type="HAMAP-Rule" id="MF_01804"/>
    </source>
</evidence>
<evidence type="ECO:0000256" key="1">
    <source>
        <dbReference type="ARBA" id="ARBA00022490"/>
    </source>
</evidence>
<keyword evidence="2 5" id="KW-0132">Cell division</keyword>
<accession>A0ABS9H1G2</accession>
<comment type="function">
    <text evidence="5">Participates in chromosomal partition during cell division. May act via the formation of a condensin-like complex containing Smc and ScpA that pull DNA away from mid-cell into both cell halves.</text>
</comment>
<evidence type="ECO:0000313" key="6">
    <source>
        <dbReference type="EMBL" id="MCF6137632.1"/>
    </source>
</evidence>
<protein>
    <recommendedName>
        <fullName evidence="5">Segregation and condensation protein B</fullName>
    </recommendedName>
</protein>
<dbReference type="InterPro" id="IPR036390">
    <property type="entry name" value="WH_DNA-bd_sf"/>
</dbReference>
<dbReference type="InterPro" id="IPR036388">
    <property type="entry name" value="WH-like_DNA-bd_sf"/>
</dbReference>
<keyword evidence="7" id="KW-1185">Reference proteome</keyword>
<dbReference type="Pfam" id="PF04079">
    <property type="entry name" value="SMC_ScpB"/>
    <property type="match status" value="1"/>
</dbReference>
<dbReference type="Proteomes" id="UP001649381">
    <property type="component" value="Unassembled WGS sequence"/>
</dbReference>
<dbReference type="EMBL" id="JAKIJS010000001">
    <property type="protein sequence ID" value="MCF6137632.1"/>
    <property type="molecule type" value="Genomic_DNA"/>
</dbReference>
<evidence type="ECO:0000313" key="7">
    <source>
        <dbReference type="Proteomes" id="UP001649381"/>
    </source>
</evidence>
<comment type="subcellular location">
    <subcellularLocation>
        <location evidence="5">Cytoplasm</location>
    </subcellularLocation>
    <text evidence="5">Associated with two foci at the outer edges of the nucleoid region in young cells, and at four foci within both cell halves in older cells.</text>
</comment>